<dbReference type="InterPro" id="IPR033388">
    <property type="entry name" value="BAF250_C"/>
</dbReference>
<evidence type="ECO:0000313" key="8">
    <source>
        <dbReference type="Proteomes" id="UP000663829"/>
    </source>
</evidence>
<accession>A0A813QR81</accession>
<dbReference type="GO" id="GO:0006338">
    <property type="term" value="P:chromatin remodeling"/>
    <property type="evidence" value="ECO:0007669"/>
    <property type="project" value="InterPro"/>
</dbReference>
<dbReference type="Proteomes" id="UP000663829">
    <property type="component" value="Unassembled WGS sequence"/>
</dbReference>
<dbReference type="InterPro" id="IPR021906">
    <property type="entry name" value="BAF250/Osa"/>
</dbReference>
<comment type="caution">
    <text evidence="6">The sequence shown here is derived from an EMBL/GenBank/DDBJ whole genome shotgun (WGS) entry which is preliminary data.</text>
</comment>
<organism evidence="6 8">
    <name type="scientific">Didymodactylos carnosus</name>
    <dbReference type="NCBI Taxonomy" id="1234261"/>
    <lineage>
        <taxon>Eukaryota</taxon>
        <taxon>Metazoa</taxon>
        <taxon>Spiralia</taxon>
        <taxon>Gnathifera</taxon>
        <taxon>Rotifera</taxon>
        <taxon>Eurotatoria</taxon>
        <taxon>Bdelloidea</taxon>
        <taxon>Philodinida</taxon>
        <taxon>Philodinidae</taxon>
        <taxon>Didymodactylos</taxon>
    </lineage>
</organism>
<dbReference type="InterPro" id="IPR036431">
    <property type="entry name" value="ARID_dom_sf"/>
</dbReference>
<evidence type="ECO:0000256" key="2">
    <source>
        <dbReference type="ARBA" id="ARBA00022553"/>
    </source>
</evidence>
<dbReference type="EMBL" id="CAJNOQ010000202">
    <property type="protein sequence ID" value="CAF0771666.1"/>
    <property type="molecule type" value="Genomic_DNA"/>
</dbReference>
<feature type="compositionally biased region" description="Polar residues" evidence="4">
    <location>
        <begin position="217"/>
        <end position="227"/>
    </location>
</feature>
<proteinExistence type="predicted"/>
<comment type="subcellular location">
    <subcellularLocation>
        <location evidence="1">Nucleus</location>
    </subcellularLocation>
</comment>
<dbReference type="Proteomes" id="UP000681722">
    <property type="component" value="Unassembled WGS sequence"/>
</dbReference>
<dbReference type="Pfam" id="PF12031">
    <property type="entry name" value="BAF250_C"/>
    <property type="match status" value="1"/>
</dbReference>
<dbReference type="Pfam" id="PF01388">
    <property type="entry name" value="ARID"/>
    <property type="match status" value="1"/>
</dbReference>
<feature type="region of interest" description="Disordered" evidence="4">
    <location>
        <begin position="657"/>
        <end position="689"/>
    </location>
</feature>
<evidence type="ECO:0000256" key="4">
    <source>
        <dbReference type="SAM" id="MobiDB-lite"/>
    </source>
</evidence>
<evidence type="ECO:0000256" key="1">
    <source>
        <dbReference type="ARBA" id="ARBA00004123"/>
    </source>
</evidence>
<dbReference type="PROSITE" id="PS51011">
    <property type="entry name" value="ARID"/>
    <property type="match status" value="1"/>
</dbReference>
<dbReference type="PANTHER" id="PTHR12656">
    <property type="entry name" value="BRG-1 ASSOCIATED FACTOR 250 BAF250"/>
    <property type="match status" value="1"/>
</dbReference>
<dbReference type="SMART" id="SM00501">
    <property type="entry name" value="BRIGHT"/>
    <property type="match status" value="1"/>
</dbReference>
<evidence type="ECO:0000313" key="7">
    <source>
        <dbReference type="EMBL" id="CAF3553838.1"/>
    </source>
</evidence>
<dbReference type="OrthoDB" id="8709537at2759"/>
<evidence type="ECO:0000256" key="3">
    <source>
        <dbReference type="ARBA" id="ARBA00023242"/>
    </source>
</evidence>
<evidence type="ECO:0000313" key="6">
    <source>
        <dbReference type="EMBL" id="CAF0771666.1"/>
    </source>
</evidence>
<keyword evidence="2" id="KW-0597">Phosphoprotein</keyword>
<keyword evidence="8" id="KW-1185">Reference proteome</keyword>
<feature type="compositionally biased region" description="Acidic residues" evidence="4">
    <location>
        <begin position="701"/>
        <end position="714"/>
    </location>
</feature>
<feature type="compositionally biased region" description="Low complexity" evidence="4">
    <location>
        <begin position="242"/>
        <end position="251"/>
    </location>
</feature>
<feature type="domain" description="ARID" evidence="5">
    <location>
        <begin position="73"/>
        <end position="165"/>
    </location>
</feature>
<feature type="region of interest" description="Disordered" evidence="4">
    <location>
        <begin position="217"/>
        <end position="255"/>
    </location>
</feature>
<dbReference type="GO" id="GO:0045893">
    <property type="term" value="P:positive regulation of DNA-templated transcription"/>
    <property type="evidence" value="ECO:0007669"/>
    <property type="project" value="TreeGrafter"/>
</dbReference>
<dbReference type="PANTHER" id="PTHR12656:SF5">
    <property type="entry name" value="TRITHORAX GROUP PROTEIN OSA"/>
    <property type="match status" value="1"/>
</dbReference>
<dbReference type="GO" id="GO:0016514">
    <property type="term" value="C:SWI/SNF complex"/>
    <property type="evidence" value="ECO:0007669"/>
    <property type="project" value="InterPro"/>
</dbReference>
<gene>
    <name evidence="6" type="ORF">GPM918_LOCUS1960</name>
    <name evidence="7" type="ORF">SRO942_LOCUS1960</name>
</gene>
<dbReference type="GO" id="GO:0006357">
    <property type="term" value="P:regulation of transcription by RNA polymerase II"/>
    <property type="evidence" value="ECO:0007669"/>
    <property type="project" value="TreeGrafter"/>
</dbReference>
<evidence type="ECO:0000259" key="5">
    <source>
        <dbReference type="PROSITE" id="PS51011"/>
    </source>
</evidence>
<dbReference type="Gene3D" id="1.10.150.60">
    <property type="entry name" value="ARID DNA-binding domain"/>
    <property type="match status" value="1"/>
</dbReference>
<dbReference type="AlphaFoldDB" id="A0A813QR81"/>
<name>A0A813QR81_9BILA</name>
<dbReference type="GO" id="GO:0035060">
    <property type="term" value="C:brahma complex"/>
    <property type="evidence" value="ECO:0007669"/>
    <property type="project" value="InterPro"/>
</dbReference>
<dbReference type="SMART" id="SM01014">
    <property type="entry name" value="ARID"/>
    <property type="match status" value="1"/>
</dbReference>
<dbReference type="SUPFAM" id="SSF46774">
    <property type="entry name" value="ARID-like"/>
    <property type="match status" value="1"/>
</dbReference>
<reference evidence="6" key="1">
    <citation type="submission" date="2021-02" db="EMBL/GenBank/DDBJ databases">
        <authorList>
            <person name="Nowell W R."/>
        </authorList>
    </citation>
    <scope>NUCLEOTIDE SEQUENCE</scope>
</reference>
<dbReference type="GO" id="GO:0003677">
    <property type="term" value="F:DNA binding"/>
    <property type="evidence" value="ECO:0007669"/>
    <property type="project" value="InterPro"/>
</dbReference>
<sequence length="1096" mass="126513">MCYTFTFDSSSTKNINSCATLYNNLYNFNLPNMSLQQQQQQHEQTLEKPVEREKMSRQLLTEIFNKLSKFGTEPDRLLFSQRLQTIWEENWVHCQSYPTITNQTLDLYKLHKLVLEKQGYLEITTNRGWKDVATILGFGDSGSAAYSVKRNYVRLGLLAYECRFDRGGIDPQGVIELSEMPHTVKKRKRGNNNASSVSRTIAKANKQQLQMISSMKTLQQRQQVRQASENNTNNEVNHHSNNETSSFTTTTAGMESSDEKVIINKIIETPSTTSTTANDVSNETMMKERGVIITQEKASHQSIITNNVEQLRPIQQDLANAIAKLLIQQTNLQQLYPLSVTTNKSTLDKSTLTTSQLVIPNTVHNLLRLNQRIQTQRKLLLENMPINDIQRFSYTLRAGQSADSNHLLDTLNLWLSDEHTAMYFNLKTLPGLFNALIEQYLACLYELYEEDFLQPNSTNNLYMKWFLKSKLRLHNSAIGPTTNEKKLEQLFYGSKRYALKQLLTKKTVSYKKRQHNKITPYILYQLDDKPMTTINFIDNSDEFENNEQRLPFVFNNPPFSSDSPDCDNKPLCSPFIKNEAIEYEFLTQSLSSTSAPHVFIKRLGQKPGVNGRARARAATTATNSRMRSIDFNRRTSSPSWSFRSSFCPLFTHPLKMNQSPTSKSNDTDSDNSSVFNETSTSHHLPWNDRLSHNVQITDESVNEEVDHDDNEDELNNNSHNNFDRIHSIMTRCTCISTIIRNLTFIDENEHYLANDKRLIDILERILILQHQQLHEKYEIENEQIQFESCYMCTINLNKINSRNDLDEAEQDDNERTFNWAQSDSNTSSIDYFETFYKPSTLSTTCAEPLSCVNDCHQLQLMTILDHSFVTLSSLANLIELRLCQIPTRQRLINTICHWILCSLSLTDELFIQMLNDNNEPIYISPREVSIQILAKLCTNESNVDLILSDLSMKQLKSLGHHILSNMTQFSLSKLTPTDFEYSLIILCSLCKRSRQLSNFFGSHPSCIDLLINYMEQYEYYQQQLIITTPCTPLLINQSLDMMIDTCISCLTLLASINKSRIYFLRYEIRLLDLSYSIYFDNRLQKALADILYIIKS</sequence>
<feature type="region of interest" description="Disordered" evidence="4">
    <location>
        <begin position="701"/>
        <end position="720"/>
    </location>
</feature>
<dbReference type="GO" id="GO:0031491">
    <property type="term" value="F:nucleosome binding"/>
    <property type="evidence" value="ECO:0007669"/>
    <property type="project" value="TreeGrafter"/>
</dbReference>
<keyword evidence="3" id="KW-0539">Nucleus</keyword>
<dbReference type="InterPro" id="IPR001606">
    <property type="entry name" value="ARID_dom"/>
</dbReference>
<protein>
    <recommendedName>
        <fullName evidence="5">ARID domain-containing protein</fullName>
    </recommendedName>
</protein>
<dbReference type="GO" id="GO:0005654">
    <property type="term" value="C:nucleoplasm"/>
    <property type="evidence" value="ECO:0007669"/>
    <property type="project" value="TreeGrafter"/>
</dbReference>
<dbReference type="EMBL" id="CAJOBC010000202">
    <property type="protein sequence ID" value="CAF3553838.1"/>
    <property type="molecule type" value="Genomic_DNA"/>
</dbReference>